<name>A0A451ALM8_9GAMM</name>
<accession>A0A451ALM8</accession>
<dbReference type="EMBL" id="CAADGD010000050">
    <property type="protein sequence ID" value="VFK71098.1"/>
    <property type="molecule type" value="Genomic_DNA"/>
</dbReference>
<sequence>MIFVLLSDQFSFFVRVFPVRFFALKGLYMQSPGLPRSGYPGCREGTRQPQRGCVQDSIPGNSRTQPRWGCTPWCPVTQGSRCAATLGSAYAAPAGQKIHAKPNRYHYFNFGCGPGRARIFVDGFSILWALHAAPRTKKPQGASDAPRGFYTLTKLGVGSVLGFASLSPTPCFSNNHRSRVDRILLVCRHYRHSSPYKTGNRKCNLGKMTGRFRRPMTRGHTW</sequence>
<protein>
    <submittedName>
        <fullName evidence="1">Uncharacterized protein</fullName>
    </submittedName>
</protein>
<proteinExistence type="predicted"/>
<dbReference type="EMBL" id="CAADFZ010000117">
    <property type="protein sequence ID" value="VFK66941.1"/>
    <property type="molecule type" value="Genomic_DNA"/>
</dbReference>
<organism evidence="1">
    <name type="scientific">Candidatus Kentrum sp. UNK</name>
    <dbReference type="NCBI Taxonomy" id="2126344"/>
    <lineage>
        <taxon>Bacteria</taxon>
        <taxon>Pseudomonadati</taxon>
        <taxon>Pseudomonadota</taxon>
        <taxon>Gammaproteobacteria</taxon>
        <taxon>Candidatus Kentrum</taxon>
    </lineage>
</organism>
<dbReference type="AlphaFoldDB" id="A0A451ALM8"/>
<gene>
    <name evidence="1" type="ORF">BECKUNK1418G_GA0071005_11176</name>
    <name evidence="2" type="ORF">BECKUNK1418H_GA0071006_105018</name>
</gene>
<reference evidence="1" key="1">
    <citation type="submission" date="2019-02" db="EMBL/GenBank/DDBJ databases">
        <authorList>
            <person name="Gruber-Vodicka R. H."/>
            <person name="Seah K. B. B."/>
        </authorList>
    </citation>
    <scope>NUCLEOTIDE SEQUENCE</scope>
    <source>
        <strain evidence="2">BECK_BY19</strain>
        <strain evidence="1">BECK_BY8</strain>
    </source>
</reference>
<evidence type="ECO:0000313" key="2">
    <source>
        <dbReference type="EMBL" id="VFK71098.1"/>
    </source>
</evidence>
<evidence type="ECO:0000313" key="1">
    <source>
        <dbReference type="EMBL" id="VFK66941.1"/>
    </source>
</evidence>